<dbReference type="InParanoid" id="A0A0C2X1I2"/>
<dbReference type="AlphaFoldDB" id="A0A0C2X1I2"/>
<feature type="compositionally biased region" description="Polar residues" evidence="4">
    <location>
        <begin position="307"/>
        <end position="324"/>
    </location>
</feature>
<feature type="compositionally biased region" description="Low complexity" evidence="4">
    <location>
        <begin position="214"/>
        <end position="226"/>
    </location>
</feature>
<evidence type="ECO:0000256" key="3">
    <source>
        <dbReference type="SAM" id="Coils"/>
    </source>
</evidence>
<reference evidence="7 8" key="1">
    <citation type="submission" date="2014-04" db="EMBL/GenBank/DDBJ databases">
        <title>Evolutionary Origins and Diversification of the Mycorrhizal Mutualists.</title>
        <authorList>
            <consortium name="DOE Joint Genome Institute"/>
            <consortium name="Mycorrhizal Genomics Consortium"/>
            <person name="Kohler A."/>
            <person name="Kuo A."/>
            <person name="Nagy L.G."/>
            <person name="Floudas D."/>
            <person name="Copeland A."/>
            <person name="Barry K.W."/>
            <person name="Cichocki N."/>
            <person name="Veneault-Fourrey C."/>
            <person name="LaButti K."/>
            <person name="Lindquist E.A."/>
            <person name="Lipzen A."/>
            <person name="Lundell T."/>
            <person name="Morin E."/>
            <person name="Murat C."/>
            <person name="Riley R."/>
            <person name="Ohm R."/>
            <person name="Sun H."/>
            <person name="Tunlid A."/>
            <person name="Henrissat B."/>
            <person name="Grigoriev I.V."/>
            <person name="Hibbett D.S."/>
            <person name="Martin F."/>
        </authorList>
    </citation>
    <scope>NUCLEOTIDE SEQUENCE [LARGE SCALE GENOMIC DNA]</scope>
    <source>
        <strain evidence="7 8">Koide BX008</strain>
    </source>
</reference>
<dbReference type="Pfam" id="PF06657">
    <property type="entry name" value="Cep57_MT_bd"/>
    <property type="match status" value="1"/>
</dbReference>
<accession>A0A0C2X1I2</accession>
<feature type="compositionally biased region" description="Pro residues" evidence="4">
    <location>
        <begin position="849"/>
        <end position="866"/>
    </location>
</feature>
<name>A0A0C2X1I2_AMAMK</name>
<dbReference type="OrthoDB" id="76453at2759"/>
<feature type="compositionally biased region" description="Low complexity" evidence="4">
    <location>
        <begin position="738"/>
        <end position="754"/>
    </location>
</feature>
<organism evidence="7 8">
    <name type="scientific">Amanita muscaria (strain Koide BX008)</name>
    <dbReference type="NCBI Taxonomy" id="946122"/>
    <lineage>
        <taxon>Eukaryota</taxon>
        <taxon>Fungi</taxon>
        <taxon>Dikarya</taxon>
        <taxon>Basidiomycota</taxon>
        <taxon>Agaricomycotina</taxon>
        <taxon>Agaricomycetes</taxon>
        <taxon>Agaricomycetidae</taxon>
        <taxon>Agaricales</taxon>
        <taxon>Pluteineae</taxon>
        <taxon>Amanitaceae</taxon>
        <taxon>Amanita</taxon>
    </lineage>
</organism>
<dbReference type="EMBL" id="KN818230">
    <property type="protein sequence ID" value="KIL67992.1"/>
    <property type="molecule type" value="Genomic_DNA"/>
</dbReference>
<comment type="subcellular location">
    <subcellularLocation>
        <location evidence="1">Cytoplasm</location>
    </subcellularLocation>
</comment>
<dbReference type="GO" id="GO:0005737">
    <property type="term" value="C:cytoplasm"/>
    <property type="evidence" value="ECO:0007669"/>
    <property type="project" value="UniProtKB-SubCell"/>
</dbReference>
<feature type="compositionally biased region" description="Basic and acidic residues" evidence="4">
    <location>
        <begin position="228"/>
        <end position="239"/>
    </location>
</feature>
<proteinExistence type="predicted"/>
<feature type="region of interest" description="Disordered" evidence="4">
    <location>
        <begin position="183"/>
        <end position="278"/>
    </location>
</feature>
<feature type="compositionally biased region" description="Basic and acidic residues" evidence="4">
    <location>
        <begin position="348"/>
        <end position="373"/>
    </location>
</feature>
<evidence type="ECO:0000259" key="5">
    <source>
        <dbReference type="Pfam" id="PF06657"/>
    </source>
</evidence>
<feature type="domain" description="Cep57 centrosome microtubule-binding" evidence="5">
    <location>
        <begin position="1061"/>
        <end position="1132"/>
    </location>
</feature>
<feature type="compositionally biased region" description="Basic and acidic residues" evidence="4">
    <location>
        <begin position="877"/>
        <end position="903"/>
    </location>
</feature>
<feature type="compositionally biased region" description="Low complexity" evidence="4">
    <location>
        <begin position="802"/>
        <end position="819"/>
    </location>
</feature>
<feature type="region of interest" description="Disordered" evidence="4">
    <location>
        <begin position="991"/>
        <end position="1062"/>
    </location>
</feature>
<evidence type="ECO:0000259" key="6">
    <source>
        <dbReference type="Pfam" id="PF14197"/>
    </source>
</evidence>
<evidence type="ECO:0000256" key="2">
    <source>
        <dbReference type="ARBA" id="ARBA00022490"/>
    </source>
</evidence>
<evidence type="ECO:0000313" key="8">
    <source>
        <dbReference type="Proteomes" id="UP000054549"/>
    </source>
</evidence>
<keyword evidence="3" id="KW-0175">Coiled coil</keyword>
<dbReference type="Pfam" id="PF14197">
    <property type="entry name" value="Cep57_CLD_2"/>
    <property type="match status" value="1"/>
</dbReference>
<feature type="compositionally biased region" description="Low complexity" evidence="4">
    <location>
        <begin position="712"/>
        <end position="723"/>
    </location>
</feature>
<feature type="region of interest" description="Disordered" evidence="4">
    <location>
        <begin position="633"/>
        <end position="754"/>
    </location>
</feature>
<evidence type="ECO:0008006" key="9">
    <source>
        <dbReference type="Google" id="ProtNLM"/>
    </source>
</evidence>
<dbReference type="Proteomes" id="UP000054549">
    <property type="component" value="Unassembled WGS sequence"/>
</dbReference>
<keyword evidence="2" id="KW-0963">Cytoplasm</keyword>
<protein>
    <recommendedName>
        <fullName evidence="9">Cep57 centrosome microtubule-binding domain-containing protein</fullName>
    </recommendedName>
</protein>
<feature type="compositionally biased region" description="Basic and acidic residues" evidence="4">
    <location>
        <begin position="59"/>
        <end position="72"/>
    </location>
</feature>
<feature type="coiled-coil region" evidence="3">
    <location>
        <begin position="453"/>
        <end position="508"/>
    </location>
</feature>
<feature type="domain" description="PPC89 centrosome localisation" evidence="6">
    <location>
        <begin position="562"/>
        <end position="630"/>
    </location>
</feature>
<keyword evidence="8" id="KW-1185">Reference proteome</keyword>
<gene>
    <name evidence="7" type="ORF">M378DRAFT_159245</name>
</gene>
<feature type="compositionally biased region" description="Acidic residues" evidence="4">
    <location>
        <begin position="674"/>
        <end position="684"/>
    </location>
</feature>
<feature type="compositionally biased region" description="Basic and acidic residues" evidence="4">
    <location>
        <begin position="633"/>
        <end position="644"/>
    </location>
</feature>
<evidence type="ECO:0000256" key="1">
    <source>
        <dbReference type="ARBA" id="ARBA00004496"/>
    </source>
</evidence>
<evidence type="ECO:0000313" key="7">
    <source>
        <dbReference type="EMBL" id="KIL67992.1"/>
    </source>
</evidence>
<dbReference type="STRING" id="946122.A0A0C2X1I2"/>
<feature type="region of interest" description="Disordered" evidence="4">
    <location>
        <begin position="306"/>
        <end position="406"/>
    </location>
</feature>
<feature type="region of interest" description="Disordered" evidence="4">
    <location>
        <begin position="26"/>
        <end position="72"/>
    </location>
</feature>
<evidence type="ECO:0000256" key="4">
    <source>
        <dbReference type="SAM" id="MobiDB-lite"/>
    </source>
</evidence>
<feature type="coiled-coil region" evidence="3">
    <location>
        <begin position="545"/>
        <end position="628"/>
    </location>
</feature>
<dbReference type="HOGENOM" id="CLU_007735_0_0_1"/>
<dbReference type="GO" id="GO:0008017">
    <property type="term" value="F:microtubule binding"/>
    <property type="evidence" value="ECO:0007669"/>
    <property type="project" value="InterPro"/>
</dbReference>
<sequence>MDLTIHEDELEHDRILLEQNLQMQHTEASFRLSSPGGDHDESDELEYARHGSLPSPEFNFRDRNRHTDEDGTRSHLHMWSYRTAEDDEGVNPYGGESMSTAGHHASAVTLTAGLAGARSRRGADASHSGAEYDPDRPIGAMIAGVEKLSMFDTTDPSKSKYSNKNTTFDPLIVDSTAELDRVLQSGHQPPPSLRSRDKSGSHSRSVRLRSPHPSSISSDNENSQSNMDDNRPKLSDALRRVSFSPQRPRSPHSMPRASSSQFPKNNTSGHTRQPSSPLARFDAPVLHDEADAPTPRPARRAAFIPSDQASHPRSSSAGASNQPQVRLHPATPSTSSLPKSVRGKAGNSKRESSRSHRNHEEETVYNRAQEDVARPSSAPLLSRHVPNHRQATPLRKSSLKVPAGTPRFGKVQLPDVTGLTNAVESPAKMGLGDEEYMSMAALRVDDTAAREVEARLIKTLNAVQYRIEHLEEENSISRRRVRELEYELEECKRDVVRERTKLMEETAELSGVIHAATIARALGKRSTKGKGKAKENHAVATAVNLSAAEERYREVVEEKKALEALISSLRSHLARLTSELSEHQAILMELRSLREKDAIALREKLAEVDNLRNEVERLAGEVEVLRGVVEEGLRERRRSGRDVSVDASVGPEDRGMSVDENDESVDQAESRVDTEEEEINASDLEDSRPDNLTNTVTNDDDPWSIDGSSRANTTTNPVNNDNDGPGGFPRAMRTDRASLGSSVPPLGLSTLSNGSALTTRTNAARANTSVGEGNSFLGEDEKSRIEAEIEERRSMHGSFDASGLSPSPRPRLNSPTLRRGITQRRTTGEDASGDEEAILGHETRTRPAPGTPPPHSEIPPRAPAPTPFHATVGADGSPRREVDDRSPRSRRTSDEPRRTDGKDGCAFAETPFPRIRGEYLERLFFSAPEHDARTCRACTRRRRPANAHALREGEYNREYEHCAGDGTAEGEDDDDTIGQLLPSRYDRFLKARNGKRKQGVRETQRQPSGSGARRDEVDDEGFADASSEEGPATVQNGVGARDKGKQRAAQFVEAKKGGESGLPPQTVATRVIRELEDDFTHYKSVYCELADRYKEMDAVSEVRRRNILAKHLKEVVDILEQKGDQIAALYDLLSFKDKPLSQRGWSRRP</sequence>
<dbReference type="InterPro" id="IPR025925">
    <property type="entry name" value="PPC89_CLD"/>
</dbReference>
<dbReference type="InterPro" id="IPR024957">
    <property type="entry name" value="Cep57_MT-bd_dom"/>
</dbReference>
<feature type="region of interest" description="Disordered" evidence="4">
    <location>
        <begin position="793"/>
        <end position="909"/>
    </location>
</feature>
<feature type="compositionally biased region" description="Polar residues" evidence="4">
    <location>
        <begin position="256"/>
        <end position="276"/>
    </location>
</feature>